<dbReference type="Proteomes" id="UP000183210">
    <property type="component" value="Unassembled WGS sequence"/>
</dbReference>
<feature type="signal peptide" evidence="3">
    <location>
        <begin position="1"/>
        <end position="22"/>
    </location>
</feature>
<proteinExistence type="inferred from homology"/>
<comment type="caution">
    <text evidence="4">The sequence shown here is derived from an EMBL/GenBank/DDBJ whole genome shotgun (WGS) entry which is preliminary data.</text>
</comment>
<name>A0A9X8QL59_9PSED</name>
<dbReference type="Pfam" id="PF01547">
    <property type="entry name" value="SBP_bac_1"/>
    <property type="match status" value="1"/>
</dbReference>
<dbReference type="PANTHER" id="PTHR43649">
    <property type="entry name" value="ARABINOSE-BINDING PROTEIN-RELATED"/>
    <property type="match status" value="1"/>
</dbReference>
<dbReference type="AlphaFoldDB" id="A0A9X8QL59"/>
<protein>
    <submittedName>
        <fullName evidence="4">Sorbitol/mannitol transport system substrate-binding protein</fullName>
    </submittedName>
</protein>
<gene>
    <name evidence="4" type="ORF">SAMN05216409_113106</name>
</gene>
<dbReference type="CDD" id="cd13585">
    <property type="entry name" value="PBP2_TMBP_like"/>
    <property type="match status" value="1"/>
</dbReference>
<dbReference type="SUPFAM" id="SSF53850">
    <property type="entry name" value="Periplasmic binding protein-like II"/>
    <property type="match status" value="1"/>
</dbReference>
<feature type="chain" id="PRO_5040783101" evidence="3">
    <location>
        <begin position="23"/>
        <end position="435"/>
    </location>
</feature>
<dbReference type="InterPro" id="IPR006059">
    <property type="entry name" value="SBP"/>
</dbReference>
<comment type="subcellular location">
    <subcellularLocation>
        <location evidence="1">Periplasm</location>
    </subcellularLocation>
</comment>
<accession>A0A9X8QL59</accession>
<dbReference type="Gene3D" id="3.40.190.10">
    <property type="entry name" value="Periplasmic binding protein-like II"/>
    <property type="match status" value="2"/>
</dbReference>
<evidence type="ECO:0000256" key="2">
    <source>
        <dbReference type="ARBA" id="ARBA00008520"/>
    </source>
</evidence>
<evidence type="ECO:0000256" key="1">
    <source>
        <dbReference type="ARBA" id="ARBA00004418"/>
    </source>
</evidence>
<dbReference type="RefSeq" id="WP_074828460.1">
    <property type="nucleotide sequence ID" value="NZ_FOEV01000013.1"/>
</dbReference>
<dbReference type="EMBL" id="FOEV01000013">
    <property type="protein sequence ID" value="SER17950.1"/>
    <property type="molecule type" value="Genomic_DNA"/>
</dbReference>
<evidence type="ECO:0000313" key="5">
    <source>
        <dbReference type="Proteomes" id="UP000183210"/>
    </source>
</evidence>
<evidence type="ECO:0000256" key="3">
    <source>
        <dbReference type="SAM" id="SignalP"/>
    </source>
</evidence>
<sequence>MNRYPKVLMVTACLCVTITAHAETLTIAAVNNHDLVRMQQLSKVFEERHPDITLDWVLLEENTLRQRLTADIATQGAQFDVVSIGAYEASLWGARGWLTPIKDLPTDYDVEDLFPSVREGLSVDNTLYALPFYAESSITYYRSDLFKQAGLQMPEQPTWEQLGELASKLHQPDKDHYGLCLRGKAGWGENMGIITTMANSFGARWFNEQWQPEFTGPEWTKAITFYVDTMKKYGPPGVSSNGFNENLALFSTGKCAIWVDASVAGSTVTDRTQSTVVDSVGFAASPKQVTTKGSSWLWAWSLAIPTSSQHKQSALSFITWATSKQYIQLVAEKDGVANVPPGTRKSTYSEAYLKAAPFASVTLEMMEQADPAHPTLKTVPYRGVQYVLIPEFQSLGTQVGTVFSGALTGHMPVQQALQAAQQVATREMKRAGYPK</sequence>
<reference evidence="4 5" key="1">
    <citation type="submission" date="2016-10" db="EMBL/GenBank/DDBJ databases">
        <authorList>
            <person name="Varghese N."/>
            <person name="Submissions S."/>
        </authorList>
    </citation>
    <scope>NUCLEOTIDE SEQUENCE [LARGE SCALE GENOMIC DNA]</scope>
    <source>
        <strain evidence="4 5">LMG 21974</strain>
    </source>
</reference>
<evidence type="ECO:0000313" key="4">
    <source>
        <dbReference type="EMBL" id="SER17950.1"/>
    </source>
</evidence>
<dbReference type="GeneID" id="300268044"/>
<dbReference type="PANTHER" id="PTHR43649:SF12">
    <property type="entry name" value="DIACETYLCHITOBIOSE BINDING PROTEIN DASA"/>
    <property type="match status" value="1"/>
</dbReference>
<keyword evidence="3" id="KW-0732">Signal</keyword>
<organism evidence="4 5">
    <name type="scientific">Pseudomonas lutea</name>
    <dbReference type="NCBI Taxonomy" id="243924"/>
    <lineage>
        <taxon>Bacteria</taxon>
        <taxon>Pseudomonadati</taxon>
        <taxon>Pseudomonadota</taxon>
        <taxon>Gammaproteobacteria</taxon>
        <taxon>Pseudomonadales</taxon>
        <taxon>Pseudomonadaceae</taxon>
        <taxon>Pseudomonas</taxon>
    </lineage>
</organism>
<dbReference type="InterPro" id="IPR050490">
    <property type="entry name" value="Bact_solute-bd_prot1"/>
</dbReference>
<dbReference type="GO" id="GO:0042597">
    <property type="term" value="C:periplasmic space"/>
    <property type="evidence" value="ECO:0007669"/>
    <property type="project" value="UniProtKB-SubCell"/>
</dbReference>
<comment type="similarity">
    <text evidence="2">Belongs to the bacterial solute-binding protein 1 family.</text>
</comment>